<dbReference type="Gene3D" id="3.40.50.11440">
    <property type="match status" value="1"/>
</dbReference>
<sequence length="426" mass="45574">MTAVVSGQAARVGGADRVLGDAEVREFVGARLGELDLDGRSVCLLVPDATRTCPLPLLVGAVHKALHGRVSRLTVLIALGTHGAMSAEALREHVGVYPDTTVINHEWWDPATFADLGTIPSARLEELSDGRMSGDVPVLLNRAVVEHDVAIVVGPVLPHEVVGMSGGNKYFFPGVAGQQIIDVSHWLGALITSAEIIGTTGLTPVRALINDGAALIPAQTYAFSVVTAETDVGEDSRLHSVSFGDCIASWASAAEISAATHVTYLEKPVHRVLSIIPAMYDEIWTGAKGFYKVEPVVADGGEVILYAPHITEIATSHPQIHEIGYHCRDYFVKQWERFEHIHWGVLAHSTHLRGAGTYDAVTGVEQLRVRVTLATGIPEDVCHAVNLGYRDPATIDPAAFGADPDTMVVPRAGEVLFRLGRGVSRP</sequence>
<gene>
    <name evidence="2" type="ORF">M1L60_01270</name>
</gene>
<reference evidence="2 3" key="1">
    <citation type="submission" date="2022-06" db="EMBL/GenBank/DDBJ databases">
        <title>New Species of the Genus Actinoplanes, ActinopZanes ferrugineus.</title>
        <authorList>
            <person name="Ding P."/>
        </authorList>
    </citation>
    <scope>NUCLEOTIDE SEQUENCE [LARGE SCALE GENOMIC DNA]</scope>
    <source>
        <strain evidence="2 3">TRM88003</strain>
    </source>
</reference>
<evidence type="ECO:0000313" key="2">
    <source>
        <dbReference type="EMBL" id="MCO8269216.1"/>
    </source>
</evidence>
<protein>
    <submittedName>
        <fullName evidence="2">Lactate racemase domain-containing protein</fullName>
    </submittedName>
</protein>
<feature type="domain" description="LarA-like N-terminal" evidence="1">
    <location>
        <begin position="32"/>
        <end position="189"/>
    </location>
</feature>
<comment type="caution">
    <text evidence="2">The sequence shown here is derived from an EMBL/GenBank/DDBJ whole genome shotgun (WGS) entry which is preliminary data.</text>
</comment>
<name>A0ABT1DHE6_9ACTN</name>
<evidence type="ECO:0000313" key="3">
    <source>
        <dbReference type="Proteomes" id="UP001523369"/>
    </source>
</evidence>
<dbReference type="InterPro" id="IPR018657">
    <property type="entry name" value="LarA-like_N"/>
</dbReference>
<dbReference type="PANTHER" id="PTHR33171">
    <property type="entry name" value="LAR_N DOMAIN-CONTAINING PROTEIN"/>
    <property type="match status" value="1"/>
</dbReference>
<dbReference type="InterPro" id="IPR048068">
    <property type="entry name" value="LarA-like"/>
</dbReference>
<dbReference type="RefSeq" id="WP_253235356.1">
    <property type="nucleotide sequence ID" value="NZ_JAMYJR010000001.1"/>
</dbReference>
<keyword evidence="3" id="KW-1185">Reference proteome</keyword>
<organism evidence="2 3">
    <name type="scientific">Paractinoplanes aksuensis</name>
    <dbReference type="NCBI Taxonomy" id="2939490"/>
    <lineage>
        <taxon>Bacteria</taxon>
        <taxon>Bacillati</taxon>
        <taxon>Actinomycetota</taxon>
        <taxon>Actinomycetes</taxon>
        <taxon>Micromonosporales</taxon>
        <taxon>Micromonosporaceae</taxon>
        <taxon>Paractinoplanes</taxon>
    </lineage>
</organism>
<accession>A0ABT1DHE6</accession>
<evidence type="ECO:0000259" key="1">
    <source>
        <dbReference type="Pfam" id="PF09861"/>
    </source>
</evidence>
<dbReference type="EMBL" id="JAMYJR010000001">
    <property type="protein sequence ID" value="MCO8269216.1"/>
    <property type="molecule type" value="Genomic_DNA"/>
</dbReference>
<dbReference type="PANTHER" id="PTHR33171:SF17">
    <property type="entry name" value="LARA-LIKE N-TERMINAL DOMAIN-CONTAINING PROTEIN"/>
    <property type="match status" value="1"/>
</dbReference>
<dbReference type="Gene3D" id="3.90.226.30">
    <property type="match status" value="1"/>
</dbReference>
<proteinExistence type="predicted"/>
<dbReference type="InterPro" id="IPR043166">
    <property type="entry name" value="LarA-like_C"/>
</dbReference>
<dbReference type="Pfam" id="PF09861">
    <property type="entry name" value="Lar_N"/>
    <property type="match status" value="1"/>
</dbReference>
<dbReference type="Proteomes" id="UP001523369">
    <property type="component" value="Unassembled WGS sequence"/>
</dbReference>